<evidence type="ECO:0000313" key="11">
    <source>
        <dbReference type="EMBL" id="TNN71789.1"/>
    </source>
</evidence>
<comment type="subcellular location">
    <subcellularLocation>
        <location evidence="1">Nucleus</location>
    </subcellularLocation>
</comment>
<evidence type="ECO:0000256" key="2">
    <source>
        <dbReference type="ARBA" id="ARBA00022553"/>
    </source>
</evidence>
<feature type="compositionally biased region" description="Polar residues" evidence="9">
    <location>
        <begin position="742"/>
        <end position="751"/>
    </location>
</feature>
<feature type="domain" description="RRM" evidence="10">
    <location>
        <begin position="815"/>
        <end position="892"/>
    </location>
</feature>
<evidence type="ECO:0000256" key="5">
    <source>
        <dbReference type="ARBA" id="ARBA00023159"/>
    </source>
</evidence>
<comment type="caution">
    <text evidence="11">The sequence shown here is derived from an EMBL/GenBank/DDBJ whole genome shotgun (WGS) entry which is preliminary data.</text>
</comment>
<evidence type="ECO:0000313" key="12">
    <source>
        <dbReference type="Proteomes" id="UP000314294"/>
    </source>
</evidence>
<evidence type="ECO:0000256" key="3">
    <source>
        <dbReference type="ARBA" id="ARBA00022884"/>
    </source>
</evidence>
<dbReference type="GO" id="GO:0003712">
    <property type="term" value="F:transcription coregulator activity"/>
    <property type="evidence" value="ECO:0007669"/>
    <property type="project" value="InterPro"/>
</dbReference>
<evidence type="ECO:0000259" key="10">
    <source>
        <dbReference type="PROSITE" id="PS50102"/>
    </source>
</evidence>
<sequence>MAARWGAGEDMLTACNMEFFAMDTLDETDGLTSAETLEALQNCLDPSILSLLEDTPTIETRSLYEESEATLLTALTEILDNVDDENLSPFDTLPDSDLLSGQRGREHSPLRRLLCLSRSPPEKDTLCSTRAISTGKSLPRMLADSLQRSDGEEEEDGFLTLSPASLESSPDSDQLHWEGLALPLPVTFEQELEDGISVSLVDLVRQMHPYCMSICMEDDEGEQMLPEGGILLEVVDQGENGEHILAIQNINLPVALPLKEQSSENRQTVSDEAEEVTSDSSEHIVVDDEDETPREDPSAAPAAVRPPLSSESPAAAPSPAEPQLTPPVGEALPPVAPAVSEPKPKSLSLAEYRRLREQKRPAPVEKQENSTKWPSLPELPNELPPLPCFPDPNPKDHRRPNPQPQVEEEVKPAWQPRGPCAPPTPQALLVPPAYMVASSSRVTPVPKPQPKPEPAPQKTIVLQKMPEVTAPVLISNPSTLVSKSSKPTANGTQRSCSLVTHPSVSQSLKAKPVILETKNKLTTAMKPQKAKSATQELIEAFTAEIGIEAADLTSLLEQFEETQAKEEKCVLEVSGRAAAVGNSSVELAPEKTVVQRVRAIDLSSTAALTPPATPPHQMWKPLAPVALLGKSRAADASKSSPFKVIQIEARPLPSVRSRSKPTPAAATVTPELACMDHDYCLPNKDTSTEEPGKRWNVKQPSFIIIKPIGQPTRTTTQTPPASSAQSAITPVVAVGQKACGYDQNTTKTTATPLDHRTEEMERTSILETPDASPTQQDTAVSVKEGSPRRRSNAPSPKTNVEEVKRLKEKAIEERRVVYVGRIRLTMTQKELKDRFSLFGEIEECTLHFRDHGDNYGFVTYYDTKNAFMAIEKGSKLRKPDELPFDLCFGGRRQFCKTNYADLDSSREYEPLPVKGKFHALDFDTLLKQAKQNQKR</sequence>
<gene>
    <name evidence="11" type="primary">Pprc1_1</name>
    <name evidence="11" type="ORF">EYF80_017960</name>
</gene>
<feature type="region of interest" description="Disordered" evidence="9">
    <location>
        <begin position="262"/>
        <end position="426"/>
    </location>
</feature>
<dbReference type="GO" id="GO:0005634">
    <property type="term" value="C:nucleus"/>
    <property type="evidence" value="ECO:0007669"/>
    <property type="project" value="UniProtKB-SubCell"/>
</dbReference>
<evidence type="ECO:0000256" key="7">
    <source>
        <dbReference type="ARBA" id="ARBA00023242"/>
    </source>
</evidence>
<dbReference type="OrthoDB" id="10047851at2759"/>
<protein>
    <submittedName>
        <fullName evidence="11">Peroxisome proliferator-activated receptor gamma coactivator-related protein 1</fullName>
    </submittedName>
</protein>
<dbReference type="InterPro" id="IPR035979">
    <property type="entry name" value="RBD_domain_sf"/>
</dbReference>
<name>A0A4Z2I116_9TELE</name>
<dbReference type="SMART" id="SM00360">
    <property type="entry name" value="RRM"/>
    <property type="match status" value="1"/>
</dbReference>
<dbReference type="Proteomes" id="UP000314294">
    <property type="component" value="Unassembled WGS sequence"/>
</dbReference>
<feature type="compositionally biased region" description="Basic and acidic residues" evidence="9">
    <location>
        <begin position="351"/>
        <end position="369"/>
    </location>
</feature>
<evidence type="ECO:0000256" key="8">
    <source>
        <dbReference type="PROSITE-ProRule" id="PRU00176"/>
    </source>
</evidence>
<feature type="region of interest" description="Disordered" evidence="9">
    <location>
        <begin position="84"/>
        <end position="103"/>
    </location>
</feature>
<dbReference type="PANTHER" id="PTHR15528:SF5">
    <property type="entry name" value="PEROXISOME PROLIFERATOR-ACTIVATED RECEPTOR GAMMA COACTIVATOR-RELATED PROTEIN 1"/>
    <property type="match status" value="1"/>
</dbReference>
<keyword evidence="5" id="KW-0010">Activator</keyword>
<keyword evidence="3 8" id="KW-0694">RNA-binding</keyword>
<keyword evidence="6" id="KW-0804">Transcription</keyword>
<feature type="region of interest" description="Disordered" evidence="9">
    <location>
        <begin position="742"/>
        <end position="802"/>
    </location>
</feature>
<evidence type="ECO:0000256" key="6">
    <source>
        <dbReference type="ARBA" id="ARBA00023163"/>
    </source>
</evidence>
<evidence type="ECO:0000256" key="9">
    <source>
        <dbReference type="SAM" id="MobiDB-lite"/>
    </source>
</evidence>
<organism evidence="11 12">
    <name type="scientific">Liparis tanakae</name>
    <name type="common">Tanaka's snailfish</name>
    <dbReference type="NCBI Taxonomy" id="230148"/>
    <lineage>
        <taxon>Eukaryota</taxon>
        <taxon>Metazoa</taxon>
        <taxon>Chordata</taxon>
        <taxon>Craniata</taxon>
        <taxon>Vertebrata</taxon>
        <taxon>Euteleostomi</taxon>
        <taxon>Actinopterygii</taxon>
        <taxon>Neopterygii</taxon>
        <taxon>Teleostei</taxon>
        <taxon>Neoteleostei</taxon>
        <taxon>Acanthomorphata</taxon>
        <taxon>Eupercaria</taxon>
        <taxon>Perciformes</taxon>
        <taxon>Cottioidei</taxon>
        <taxon>Cottales</taxon>
        <taxon>Liparidae</taxon>
        <taxon>Liparis</taxon>
    </lineage>
</organism>
<feature type="compositionally biased region" description="Basic and acidic residues" evidence="9">
    <location>
        <begin position="753"/>
        <end position="764"/>
    </location>
</feature>
<keyword evidence="11" id="KW-0675">Receptor</keyword>
<reference evidence="11 12" key="1">
    <citation type="submission" date="2019-03" db="EMBL/GenBank/DDBJ databases">
        <title>First draft genome of Liparis tanakae, snailfish: a comprehensive survey of snailfish specific genes.</title>
        <authorList>
            <person name="Kim W."/>
            <person name="Song I."/>
            <person name="Jeong J.-H."/>
            <person name="Kim D."/>
            <person name="Kim S."/>
            <person name="Ryu S."/>
            <person name="Song J.Y."/>
            <person name="Lee S.K."/>
        </authorList>
    </citation>
    <scope>NUCLEOTIDE SEQUENCE [LARGE SCALE GENOMIC DNA]</scope>
    <source>
        <tissue evidence="11">Muscle</tissue>
    </source>
</reference>
<dbReference type="SUPFAM" id="SSF54928">
    <property type="entry name" value="RNA-binding domain, RBD"/>
    <property type="match status" value="1"/>
</dbReference>
<feature type="region of interest" description="Disordered" evidence="9">
    <location>
        <begin position="479"/>
        <end position="502"/>
    </location>
</feature>
<dbReference type="AlphaFoldDB" id="A0A4Z2I116"/>
<dbReference type="InterPro" id="IPR000504">
    <property type="entry name" value="RRM_dom"/>
</dbReference>
<evidence type="ECO:0000256" key="4">
    <source>
        <dbReference type="ARBA" id="ARBA00023015"/>
    </source>
</evidence>
<proteinExistence type="predicted"/>
<evidence type="ECO:0000256" key="1">
    <source>
        <dbReference type="ARBA" id="ARBA00004123"/>
    </source>
</evidence>
<accession>A0A4Z2I116</accession>
<feature type="compositionally biased region" description="Low complexity" evidence="9">
    <location>
        <begin position="306"/>
        <end position="322"/>
    </location>
</feature>
<dbReference type="Pfam" id="PF00076">
    <property type="entry name" value="RRM_1"/>
    <property type="match status" value="1"/>
</dbReference>
<dbReference type="Gene3D" id="3.30.70.330">
    <property type="match status" value="1"/>
</dbReference>
<dbReference type="InterPro" id="IPR034605">
    <property type="entry name" value="PGC-1"/>
</dbReference>
<dbReference type="EMBL" id="SRLO01000145">
    <property type="protein sequence ID" value="TNN71789.1"/>
    <property type="molecule type" value="Genomic_DNA"/>
</dbReference>
<dbReference type="PANTHER" id="PTHR15528">
    <property type="entry name" value="PEROXISOME PROLIFERATOR ACTIVATED RECEPTOR GAMMA COACTIVATOR 1 PGC-1 -RELATED"/>
    <property type="match status" value="1"/>
</dbReference>
<feature type="compositionally biased region" description="Pro residues" evidence="9">
    <location>
        <begin position="382"/>
        <end position="392"/>
    </location>
</feature>
<dbReference type="PROSITE" id="PS50102">
    <property type="entry name" value="RRM"/>
    <property type="match status" value="1"/>
</dbReference>
<keyword evidence="4" id="KW-0805">Transcription regulation</keyword>
<keyword evidence="12" id="KW-1185">Reference proteome</keyword>
<keyword evidence="2" id="KW-0597">Phosphoprotein</keyword>
<keyword evidence="7" id="KW-0539">Nucleus</keyword>
<dbReference type="GO" id="GO:0003723">
    <property type="term" value="F:RNA binding"/>
    <property type="evidence" value="ECO:0007669"/>
    <property type="project" value="UniProtKB-UniRule"/>
</dbReference>
<dbReference type="GO" id="GO:0045944">
    <property type="term" value="P:positive regulation of transcription by RNA polymerase II"/>
    <property type="evidence" value="ECO:0007669"/>
    <property type="project" value="TreeGrafter"/>
</dbReference>
<dbReference type="InterPro" id="IPR012677">
    <property type="entry name" value="Nucleotide-bd_a/b_plait_sf"/>
</dbReference>